<protein>
    <submittedName>
        <fullName evidence="1">Uncharacterized protein</fullName>
    </submittedName>
</protein>
<dbReference type="EMBL" id="OY660873">
    <property type="protein sequence ID" value="CAJ1065037.1"/>
    <property type="molecule type" value="Genomic_DNA"/>
</dbReference>
<sequence>MAFGDESATSSGIQNSRRLVIIGFTIAAQIARLPCQQDPRAAGQIKALAETASF</sequence>
<proteinExistence type="predicted"/>
<evidence type="ECO:0000313" key="2">
    <source>
        <dbReference type="Proteomes" id="UP001178508"/>
    </source>
</evidence>
<reference evidence="1" key="1">
    <citation type="submission" date="2023-08" db="EMBL/GenBank/DDBJ databases">
        <authorList>
            <person name="Alioto T."/>
            <person name="Alioto T."/>
            <person name="Gomez Garrido J."/>
        </authorList>
    </citation>
    <scope>NUCLEOTIDE SEQUENCE</scope>
</reference>
<keyword evidence="2" id="KW-1185">Reference proteome</keyword>
<gene>
    <name evidence="1" type="ORF">XNOV1_A030079</name>
</gene>
<dbReference type="AlphaFoldDB" id="A0AAV1FV01"/>
<organism evidence="1 2">
    <name type="scientific">Xyrichtys novacula</name>
    <name type="common">Pearly razorfish</name>
    <name type="synonym">Hemipteronotus novacula</name>
    <dbReference type="NCBI Taxonomy" id="13765"/>
    <lineage>
        <taxon>Eukaryota</taxon>
        <taxon>Metazoa</taxon>
        <taxon>Chordata</taxon>
        <taxon>Craniata</taxon>
        <taxon>Vertebrata</taxon>
        <taxon>Euteleostomi</taxon>
        <taxon>Actinopterygii</taxon>
        <taxon>Neopterygii</taxon>
        <taxon>Teleostei</taxon>
        <taxon>Neoteleostei</taxon>
        <taxon>Acanthomorphata</taxon>
        <taxon>Eupercaria</taxon>
        <taxon>Labriformes</taxon>
        <taxon>Labridae</taxon>
        <taxon>Xyrichtys</taxon>
    </lineage>
</organism>
<evidence type="ECO:0000313" key="1">
    <source>
        <dbReference type="EMBL" id="CAJ1065037.1"/>
    </source>
</evidence>
<accession>A0AAV1FV01</accession>
<name>A0AAV1FV01_XYRNO</name>
<dbReference type="Proteomes" id="UP001178508">
    <property type="component" value="Chromosome 10"/>
</dbReference>